<dbReference type="AlphaFoldDB" id="A0AA39UY54"/>
<keyword evidence="4" id="KW-1185">Reference proteome</keyword>
<dbReference type="InterPro" id="IPR036864">
    <property type="entry name" value="Zn2-C6_fun-type_DNA-bd_sf"/>
</dbReference>
<keyword evidence="1" id="KW-0539">Nucleus</keyword>
<reference evidence="3" key="1">
    <citation type="submission" date="2023-03" db="EMBL/GenBank/DDBJ databases">
        <title>Complete genome of Cladonia borealis.</title>
        <authorList>
            <person name="Park H."/>
        </authorList>
    </citation>
    <scope>NUCLEOTIDE SEQUENCE</scope>
    <source>
        <strain evidence="3">ANT050790</strain>
    </source>
</reference>
<dbReference type="EMBL" id="JAFEKC020000021">
    <property type="protein sequence ID" value="KAK0508393.1"/>
    <property type="molecule type" value="Genomic_DNA"/>
</dbReference>
<evidence type="ECO:0000313" key="4">
    <source>
        <dbReference type="Proteomes" id="UP001166286"/>
    </source>
</evidence>
<feature type="compositionally biased region" description="Polar residues" evidence="2">
    <location>
        <begin position="328"/>
        <end position="343"/>
    </location>
</feature>
<dbReference type="InterPro" id="IPR052973">
    <property type="entry name" value="Fungal_sec-metab_reg_TF"/>
</dbReference>
<accession>A0AA39UY54</accession>
<name>A0AA39UY54_9LECA</name>
<comment type="caution">
    <text evidence="3">The sequence shown here is derived from an EMBL/GenBank/DDBJ whole genome shotgun (WGS) entry which is preliminary data.</text>
</comment>
<sequence length="512" mass="56861">MDPLEEFFTPEALRLLLDSDDFATTIDQPAVSTSDHSLSLTTPLATTVHNLCPEESKNRRKRVASDANIPGCSMLVLDKAGSTKPKRAKFSAEGRAKVASVRKKGACMRCHRNKIPCSGEWPCESCRRSRAVIAGRASRHRWMDCVPFSMKDLDIFASEFVQKDHLIDELLNRFFEFNHVHFVDIWLGEAEFNVTMKGDFSLGSLTIGSSRILSGPHSSDQWIVHSKDQLSSHIDSRLDKSFQILAATWLIEQSIIEDTLHGDNVPGLHYAQSVAGSNYTVRRHVFKKKVSLIATSRVRLFTPGLFAPLPQKSESRPNASKSFIHGYHSQQPLEKTSETTPPTLDQRKGDISQPKTYMKADAVSELKNDSRIVQRHATTRSPYLADPEPEDRYWTFGDHNEIDPAISTSSAVLLPELQPDTICTWCGCLQISYKPSQGVVSCDGCFTPYQPNDLAAAGWGLGEYGSTEPSFDPPSGVDYSQGELMTYASRPEVTASGSQGNDLDDFSWFMGS</sequence>
<dbReference type="GO" id="GO:0000981">
    <property type="term" value="F:DNA-binding transcription factor activity, RNA polymerase II-specific"/>
    <property type="evidence" value="ECO:0007669"/>
    <property type="project" value="InterPro"/>
</dbReference>
<feature type="region of interest" description="Disordered" evidence="2">
    <location>
        <begin position="327"/>
        <end position="353"/>
    </location>
</feature>
<dbReference type="CDD" id="cd00067">
    <property type="entry name" value="GAL4"/>
    <property type="match status" value="1"/>
</dbReference>
<dbReference type="PANTHER" id="PTHR35392">
    <property type="entry name" value="ZN(II)2CYS6 TRANSCRIPTION FACTOR (EUROFUNG)-RELATED-RELATED"/>
    <property type="match status" value="1"/>
</dbReference>
<evidence type="ECO:0000313" key="3">
    <source>
        <dbReference type="EMBL" id="KAK0508393.1"/>
    </source>
</evidence>
<dbReference type="GO" id="GO:0008270">
    <property type="term" value="F:zinc ion binding"/>
    <property type="evidence" value="ECO:0007669"/>
    <property type="project" value="InterPro"/>
</dbReference>
<dbReference type="Proteomes" id="UP001166286">
    <property type="component" value="Unassembled WGS sequence"/>
</dbReference>
<gene>
    <name evidence="3" type="ORF">JMJ35_009477</name>
</gene>
<dbReference type="InterPro" id="IPR001138">
    <property type="entry name" value="Zn2Cys6_DnaBD"/>
</dbReference>
<evidence type="ECO:0008006" key="5">
    <source>
        <dbReference type="Google" id="ProtNLM"/>
    </source>
</evidence>
<protein>
    <recommendedName>
        <fullName evidence="5">Zn(2)-C6 fungal-type domain-containing protein</fullName>
    </recommendedName>
</protein>
<evidence type="ECO:0000256" key="1">
    <source>
        <dbReference type="ARBA" id="ARBA00023242"/>
    </source>
</evidence>
<dbReference type="SUPFAM" id="SSF57701">
    <property type="entry name" value="Zn2/Cys6 DNA-binding domain"/>
    <property type="match status" value="1"/>
</dbReference>
<organism evidence="3 4">
    <name type="scientific">Cladonia borealis</name>
    <dbReference type="NCBI Taxonomy" id="184061"/>
    <lineage>
        <taxon>Eukaryota</taxon>
        <taxon>Fungi</taxon>
        <taxon>Dikarya</taxon>
        <taxon>Ascomycota</taxon>
        <taxon>Pezizomycotina</taxon>
        <taxon>Lecanoromycetes</taxon>
        <taxon>OSLEUM clade</taxon>
        <taxon>Lecanoromycetidae</taxon>
        <taxon>Lecanorales</taxon>
        <taxon>Lecanorineae</taxon>
        <taxon>Cladoniaceae</taxon>
        <taxon>Cladonia</taxon>
    </lineage>
</organism>
<evidence type="ECO:0000256" key="2">
    <source>
        <dbReference type="SAM" id="MobiDB-lite"/>
    </source>
</evidence>
<proteinExistence type="predicted"/>